<evidence type="ECO:0000256" key="2">
    <source>
        <dbReference type="ARBA" id="ARBA00022737"/>
    </source>
</evidence>
<keyword evidence="5" id="KW-1185">Reference proteome</keyword>
<dbReference type="PROSITE" id="PS50082">
    <property type="entry name" value="WD_REPEATS_2"/>
    <property type="match status" value="1"/>
</dbReference>
<dbReference type="PROSITE" id="PS00678">
    <property type="entry name" value="WD_REPEATS_1"/>
    <property type="match status" value="1"/>
</dbReference>
<name>X6P4B9_RETFI</name>
<dbReference type="InterPro" id="IPR019775">
    <property type="entry name" value="WD40_repeat_CS"/>
</dbReference>
<dbReference type="SMART" id="SM00320">
    <property type="entry name" value="WD40"/>
    <property type="match status" value="2"/>
</dbReference>
<dbReference type="EMBL" id="ASPP01003701">
    <property type="protein sequence ID" value="ETO33071.1"/>
    <property type="molecule type" value="Genomic_DNA"/>
</dbReference>
<feature type="repeat" description="WD" evidence="3">
    <location>
        <begin position="58"/>
        <end position="105"/>
    </location>
</feature>
<dbReference type="OrthoDB" id="408728at2759"/>
<evidence type="ECO:0000313" key="4">
    <source>
        <dbReference type="EMBL" id="ETO33071.1"/>
    </source>
</evidence>
<dbReference type="PANTHER" id="PTHR22847:SF637">
    <property type="entry name" value="WD REPEAT DOMAIN 5B"/>
    <property type="match status" value="1"/>
</dbReference>
<evidence type="ECO:0000256" key="1">
    <source>
        <dbReference type="ARBA" id="ARBA00022574"/>
    </source>
</evidence>
<dbReference type="PROSITE" id="PS50294">
    <property type="entry name" value="WD_REPEATS_REGION"/>
    <property type="match status" value="1"/>
</dbReference>
<evidence type="ECO:0000313" key="5">
    <source>
        <dbReference type="Proteomes" id="UP000023152"/>
    </source>
</evidence>
<reference evidence="4 5" key="1">
    <citation type="journal article" date="2013" name="Curr. Biol.">
        <title>The Genome of the Foraminiferan Reticulomyxa filosa.</title>
        <authorList>
            <person name="Glockner G."/>
            <person name="Hulsmann N."/>
            <person name="Schleicher M."/>
            <person name="Noegel A.A."/>
            <person name="Eichinger L."/>
            <person name="Gallinger C."/>
            <person name="Pawlowski J."/>
            <person name="Sierra R."/>
            <person name="Euteneuer U."/>
            <person name="Pillet L."/>
            <person name="Moustafa A."/>
            <person name="Platzer M."/>
            <person name="Groth M."/>
            <person name="Szafranski K."/>
            <person name="Schliwa M."/>
        </authorList>
    </citation>
    <scope>NUCLEOTIDE SEQUENCE [LARGE SCALE GENOMIC DNA]</scope>
</reference>
<accession>X6P4B9</accession>
<protein>
    <submittedName>
        <fullName evidence="4">Uncharacterized protein</fullName>
    </submittedName>
</protein>
<dbReference type="InterPro" id="IPR001680">
    <property type="entry name" value="WD40_rpt"/>
</dbReference>
<proteinExistence type="predicted"/>
<keyword evidence="1 3" id="KW-0853">WD repeat</keyword>
<comment type="caution">
    <text evidence="4">The sequence shown here is derived from an EMBL/GenBank/DDBJ whole genome shotgun (WGS) entry which is preliminary data.</text>
</comment>
<dbReference type="InterPro" id="IPR015943">
    <property type="entry name" value="WD40/YVTN_repeat-like_dom_sf"/>
</dbReference>
<feature type="non-terminal residue" evidence="4">
    <location>
        <position position="112"/>
    </location>
</feature>
<dbReference type="InterPro" id="IPR036322">
    <property type="entry name" value="WD40_repeat_dom_sf"/>
</dbReference>
<organism evidence="4 5">
    <name type="scientific">Reticulomyxa filosa</name>
    <dbReference type="NCBI Taxonomy" id="46433"/>
    <lineage>
        <taxon>Eukaryota</taxon>
        <taxon>Sar</taxon>
        <taxon>Rhizaria</taxon>
        <taxon>Retaria</taxon>
        <taxon>Foraminifera</taxon>
        <taxon>Monothalamids</taxon>
        <taxon>Reticulomyxidae</taxon>
        <taxon>Reticulomyxa</taxon>
    </lineage>
</organism>
<dbReference type="PANTHER" id="PTHR22847">
    <property type="entry name" value="WD40 REPEAT PROTEIN"/>
    <property type="match status" value="1"/>
</dbReference>
<dbReference type="GO" id="GO:1990234">
    <property type="term" value="C:transferase complex"/>
    <property type="evidence" value="ECO:0007669"/>
    <property type="project" value="UniProtKB-ARBA"/>
</dbReference>
<dbReference type="Gene3D" id="2.130.10.10">
    <property type="entry name" value="YVTN repeat-like/Quinoprotein amine dehydrogenase"/>
    <property type="match status" value="1"/>
</dbReference>
<dbReference type="AlphaFoldDB" id="X6P4B9"/>
<evidence type="ECO:0000256" key="3">
    <source>
        <dbReference type="PROSITE-ProRule" id="PRU00221"/>
    </source>
</evidence>
<gene>
    <name evidence="4" type="ORF">RFI_04036</name>
</gene>
<dbReference type="Proteomes" id="UP000023152">
    <property type="component" value="Unassembled WGS sequence"/>
</dbReference>
<sequence>MFDTFRSSSKLLKIFTRHIDCVNSIDYSTFDDNQFICSGSCDAVRIWDYDNNKQIQLFNGHESEVYCVKFSQYHNHSHHQNVICSSSSDNTIRFWDFKYNQQLQLFNEHTDS</sequence>
<dbReference type="SUPFAM" id="SSF50978">
    <property type="entry name" value="WD40 repeat-like"/>
    <property type="match status" value="1"/>
</dbReference>
<dbReference type="Pfam" id="PF00400">
    <property type="entry name" value="WD40"/>
    <property type="match status" value="2"/>
</dbReference>
<keyword evidence="2" id="KW-0677">Repeat</keyword>